<dbReference type="GO" id="GO:0015179">
    <property type="term" value="F:L-amino acid transmembrane transporter activity"/>
    <property type="evidence" value="ECO:0007669"/>
    <property type="project" value="TreeGrafter"/>
</dbReference>
<evidence type="ECO:0000313" key="9">
    <source>
        <dbReference type="EMBL" id="EEH52637.1"/>
    </source>
</evidence>
<comment type="subcellular location">
    <subcellularLocation>
        <location evidence="1">Membrane</location>
        <topology evidence="1">Multi-pass membrane protein</topology>
    </subcellularLocation>
</comment>
<dbReference type="GeneID" id="9688745"/>
<evidence type="ECO:0000256" key="7">
    <source>
        <dbReference type="SAM" id="Phobius"/>
    </source>
</evidence>
<keyword evidence="3" id="KW-0813">Transport</keyword>
<feature type="transmembrane region" description="Helical" evidence="7">
    <location>
        <begin position="461"/>
        <end position="480"/>
    </location>
</feature>
<dbReference type="PANTHER" id="PTHR22950">
    <property type="entry name" value="AMINO ACID TRANSPORTER"/>
    <property type="match status" value="1"/>
</dbReference>
<dbReference type="OMA" id="RTGTSFC"/>
<feature type="region of interest" description="Disordered" evidence="6">
    <location>
        <begin position="1"/>
        <end position="98"/>
    </location>
</feature>
<keyword evidence="3" id="KW-0029">Amino-acid transport</keyword>
<keyword evidence="10" id="KW-1185">Reference proteome</keyword>
<accession>C1N6A8</accession>
<protein>
    <submittedName>
        <fullName evidence="9">Amino Acid/Auxin permease family</fullName>
    </submittedName>
</protein>
<feature type="transmembrane region" description="Helical" evidence="7">
    <location>
        <begin position="323"/>
        <end position="343"/>
    </location>
</feature>
<dbReference type="STRING" id="564608.C1N6A8"/>
<evidence type="ECO:0000256" key="6">
    <source>
        <dbReference type="SAM" id="MobiDB-lite"/>
    </source>
</evidence>
<feature type="transmembrane region" description="Helical" evidence="7">
    <location>
        <begin position="184"/>
        <end position="206"/>
    </location>
</feature>
<proteinExistence type="predicted"/>
<dbReference type="PANTHER" id="PTHR22950:SF349">
    <property type="entry name" value="AMINO ACID TRANSPORTER TRANSMEMBRANE DOMAIN-CONTAINING PROTEIN"/>
    <property type="match status" value="1"/>
</dbReference>
<feature type="compositionally biased region" description="Low complexity" evidence="6">
    <location>
        <begin position="28"/>
        <end position="52"/>
    </location>
</feature>
<organism evidence="10">
    <name type="scientific">Micromonas pusilla (strain CCMP1545)</name>
    <name type="common">Picoplanktonic green alga</name>
    <dbReference type="NCBI Taxonomy" id="564608"/>
    <lineage>
        <taxon>Eukaryota</taxon>
        <taxon>Viridiplantae</taxon>
        <taxon>Chlorophyta</taxon>
        <taxon>Mamiellophyceae</taxon>
        <taxon>Mamiellales</taxon>
        <taxon>Mamiellaceae</taxon>
        <taxon>Micromonas</taxon>
    </lineage>
</organism>
<feature type="transmembrane region" description="Helical" evidence="7">
    <location>
        <begin position="349"/>
        <end position="374"/>
    </location>
</feature>
<keyword evidence="2 7" id="KW-0812">Transmembrane</keyword>
<dbReference type="AlphaFoldDB" id="C1N6A8"/>
<dbReference type="eggNOG" id="KOG1304">
    <property type="taxonomic scope" value="Eukaryota"/>
</dbReference>
<dbReference type="EMBL" id="GG663748">
    <property type="protein sequence ID" value="EEH52637.1"/>
    <property type="molecule type" value="Genomic_DNA"/>
</dbReference>
<gene>
    <name evidence="9" type="ORF">MICPUCDRAFT_70945</name>
</gene>
<feature type="compositionally biased region" description="Low complexity" evidence="6">
    <location>
        <begin position="67"/>
        <end position="94"/>
    </location>
</feature>
<dbReference type="Proteomes" id="UP000001876">
    <property type="component" value="Unassembled WGS sequence"/>
</dbReference>
<dbReference type="OrthoDB" id="1684102at2759"/>
<dbReference type="GO" id="GO:0005774">
    <property type="term" value="C:vacuolar membrane"/>
    <property type="evidence" value="ECO:0007669"/>
    <property type="project" value="TreeGrafter"/>
</dbReference>
<evidence type="ECO:0000259" key="8">
    <source>
        <dbReference type="Pfam" id="PF01490"/>
    </source>
</evidence>
<evidence type="ECO:0000256" key="1">
    <source>
        <dbReference type="ARBA" id="ARBA00004141"/>
    </source>
</evidence>
<feature type="transmembrane region" description="Helical" evidence="7">
    <location>
        <begin position="421"/>
        <end position="440"/>
    </location>
</feature>
<keyword evidence="5 7" id="KW-0472">Membrane</keyword>
<dbReference type="Pfam" id="PF01490">
    <property type="entry name" value="Aa_trans"/>
    <property type="match status" value="1"/>
</dbReference>
<feature type="domain" description="Amino acid transporter transmembrane" evidence="8">
    <location>
        <begin position="103"/>
        <end position="479"/>
    </location>
</feature>
<feature type="transmembrane region" description="Helical" evidence="7">
    <location>
        <begin position="218"/>
        <end position="240"/>
    </location>
</feature>
<evidence type="ECO:0000313" key="10">
    <source>
        <dbReference type="Proteomes" id="UP000001876"/>
    </source>
</evidence>
<dbReference type="RefSeq" id="XP_003063501.1">
    <property type="nucleotide sequence ID" value="XM_003063455.1"/>
</dbReference>
<evidence type="ECO:0000256" key="5">
    <source>
        <dbReference type="ARBA" id="ARBA00023136"/>
    </source>
</evidence>
<feature type="transmembrane region" description="Helical" evidence="7">
    <location>
        <begin position="281"/>
        <end position="303"/>
    </location>
</feature>
<reference evidence="9 10" key="1">
    <citation type="journal article" date="2009" name="Science">
        <title>Green evolution and dynamic adaptations revealed by genomes of the marine picoeukaryotes Micromonas.</title>
        <authorList>
            <person name="Worden A.Z."/>
            <person name="Lee J.H."/>
            <person name="Mock T."/>
            <person name="Rouze P."/>
            <person name="Simmons M.P."/>
            <person name="Aerts A.L."/>
            <person name="Allen A.E."/>
            <person name="Cuvelier M.L."/>
            <person name="Derelle E."/>
            <person name="Everett M.V."/>
            <person name="Foulon E."/>
            <person name="Grimwood J."/>
            <person name="Gundlach H."/>
            <person name="Henrissat B."/>
            <person name="Napoli C."/>
            <person name="McDonald S.M."/>
            <person name="Parker M.S."/>
            <person name="Rombauts S."/>
            <person name="Salamov A."/>
            <person name="Von Dassow P."/>
            <person name="Badger J.H."/>
            <person name="Coutinho P.M."/>
            <person name="Demir E."/>
            <person name="Dubchak I."/>
            <person name="Gentemann C."/>
            <person name="Eikrem W."/>
            <person name="Gready J.E."/>
            <person name="John U."/>
            <person name="Lanier W."/>
            <person name="Lindquist E.A."/>
            <person name="Lucas S."/>
            <person name="Mayer K.F."/>
            <person name="Moreau H."/>
            <person name="Not F."/>
            <person name="Otillar R."/>
            <person name="Panaud O."/>
            <person name="Pangilinan J."/>
            <person name="Paulsen I."/>
            <person name="Piegu B."/>
            <person name="Poliakov A."/>
            <person name="Robbens S."/>
            <person name="Schmutz J."/>
            <person name="Toulza E."/>
            <person name="Wyss T."/>
            <person name="Zelensky A."/>
            <person name="Zhou K."/>
            <person name="Armbrust E.V."/>
            <person name="Bhattacharya D."/>
            <person name="Goodenough U.W."/>
            <person name="Van de Peer Y."/>
            <person name="Grigoriev I.V."/>
        </authorList>
    </citation>
    <scope>NUCLEOTIDE SEQUENCE [LARGE SCALE GENOMIC DNA]</scope>
    <source>
        <strain evidence="9 10">CCMP1545</strain>
    </source>
</reference>
<dbReference type="KEGG" id="mpp:MICPUCDRAFT_70945"/>
<sequence length="481" mass="48755">MTTMSAPAVGALGVSATSSTTRRRRRASTASIRASAAGPARGRVAAAVPSRATPNDDQHHHRLVVLSARSSPPTRTRTRVVASASSAAAPTPATGGDGGEAAAVINTVKAIFGAGGFALPWAFANGGTALVTACLAFSYVFALTALKMLVKAQDVLVASGQSSRAAVATYAGLTKEAVGPVGDVVCKALNVITCFGISVGYMIFVSDTVISMLPAQHAASFTTASMIARTLPAWLGLAFVRDFKGVNLISLLGTASVSLGMLWVTAVAASNPLQVSAIPLANLSAFSGFFGTVAFLFFIHFTLFSVQEAMPDQTRFVPAVSKAFAIAMGVSVVFGVVGAFGFGPGVNSVVITMLTGVGGTIVKALLCVNLLFTFPLMARSALVILESTIARGKEISVPASLATRAAFVLSAGYLAGNVPNFGTVLGLVGGVCCCAMSIAMPPAILKLANDRAGVKSSAGESAVIALVCLTGVVCMVLSVVL</sequence>
<name>C1N6A8_MICPC</name>
<feature type="transmembrane region" description="Helical" evidence="7">
    <location>
        <begin position="247"/>
        <end position="269"/>
    </location>
</feature>
<keyword evidence="4 7" id="KW-1133">Transmembrane helix</keyword>
<dbReference type="InterPro" id="IPR013057">
    <property type="entry name" value="AA_transpt_TM"/>
</dbReference>
<evidence type="ECO:0000256" key="3">
    <source>
        <dbReference type="ARBA" id="ARBA00022970"/>
    </source>
</evidence>
<feature type="transmembrane region" description="Helical" evidence="7">
    <location>
        <begin position="121"/>
        <end position="146"/>
    </location>
</feature>
<evidence type="ECO:0000256" key="4">
    <source>
        <dbReference type="ARBA" id="ARBA00022989"/>
    </source>
</evidence>
<evidence type="ECO:0000256" key="2">
    <source>
        <dbReference type="ARBA" id="ARBA00022692"/>
    </source>
</evidence>